<dbReference type="InterPro" id="IPR013785">
    <property type="entry name" value="Aldolase_TIM"/>
</dbReference>
<evidence type="ECO:0000313" key="2">
    <source>
        <dbReference type="EMBL" id="SET74478.1"/>
    </source>
</evidence>
<dbReference type="SUPFAM" id="SSF51569">
    <property type="entry name" value="Aldolase"/>
    <property type="match status" value="1"/>
</dbReference>
<dbReference type="PANTHER" id="PTHR10683:SF31">
    <property type="entry name" value="TRANSALDOLASE"/>
    <property type="match status" value="1"/>
</dbReference>
<dbReference type="EMBL" id="FOHW01000023">
    <property type="protein sequence ID" value="SET74478.1"/>
    <property type="molecule type" value="Genomic_DNA"/>
</dbReference>
<evidence type="ECO:0000256" key="1">
    <source>
        <dbReference type="ARBA" id="ARBA00023270"/>
    </source>
</evidence>
<dbReference type="PROSITE" id="PS01054">
    <property type="entry name" value="TRANSALDOLASE_1"/>
    <property type="match status" value="1"/>
</dbReference>
<sequence length="408" mass="45665">MDCSSFIQLLKCHNSDSEVWFDSSPALYNKCQNKLLRAYPDMREVINELLPDEPGRSEAGISGATTNPTLISQAVLSNAAHYRDFLHTLPTSMPPDTRLRQLYDQLIIDSAQPLLPLFRQTKQQAGWLSAQIEGGHWMNQDALVARGLELAALAPNVMIKIPGSAQGYRAIEHLVARGCSINNTFCFTVSQLDACLKAIHTGRQRALANGVNTERARYVVSFMIGRLGAEAEFERQARGSRINLGRSDKRWAELAVYQAMQALMRRRETPAQLLLCSIKVDTDTRGREHCWHLQRTGADTTLYALTPHLIEFLVRRQQAGCSIEPAAEWVQIPGKVLDRLLAISYFNQAYFEGGLTPDEYARHPAFLTAGNDVRLSMQRLHGFITDTLDPPAFTPRIARYPTTLQGLS</sequence>
<dbReference type="InterPro" id="IPR018225">
    <property type="entry name" value="Transaldolase_AS"/>
</dbReference>
<proteinExistence type="predicted"/>
<dbReference type="Proteomes" id="UP000182332">
    <property type="component" value="Unassembled WGS sequence"/>
</dbReference>
<organism evidence="2 3">
    <name type="scientific">Pseudomonas graminis</name>
    <dbReference type="NCBI Taxonomy" id="158627"/>
    <lineage>
        <taxon>Bacteria</taxon>
        <taxon>Pseudomonadati</taxon>
        <taxon>Pseudomonadota</taxon>
        <taxon>Gammaproteobacteria</taxon>
        <taxon>Pseudomonadales</taxon>
        <taxon>Pseudomonadaceae</taxon>
        <taxon>Pseudomonas</taxon>
    </lineage>
</organism>
<accession>A0A1I0GVZ4</accession>
<gene>
    <name evidence="2" type="ORF">SAMN05216197_12350</name>
</gene>
<keyword evidence="1" id="KW-0704">Schiff base</keyword>
<dbReference type="PANTHER" id="PTHR10683">
    <property type="entry name" value="TRANSALDOLASE"/>
    <property type="match status" value="1"/>
</dbReference>
<evidence type="ECO:0000313" key="3">
    <source>
        <dbReference type="Proteomes" id="UP000182332"/>
    </source>
</evidence>
<dbReference type="GO" id="GO:0005975">
    <property type="term" value="P:carbohydrate metabolic process"/>
    <property type="evidence" value="ECO:0007669"/>
    <property type="project" value="InterPro"/>
</dbReference>
<dbReference type="AlphaFoldDB" id="A0A1I0GVZ4"/>
<name>A0A1I0GVZ4_9PSED</name>
<dbReference type="OrthoDB" id="140919at2"/>
<dbReference type="Gene3D" id="3.20.20.70">
    <property type="entry name" value="Aldolase class I"/>
    <property type="match status" value="1"/>
</dbReference>
<protein>
    <submittedName>
        <fullName evidence="2">Transaldolase</fullName>
    </submittedName>
</protein>
<reference evidence="2 3" key="1">
    <citation type="submission" date="2016-10" db="EMBL/GenBank/DDBJ databases">
        <authorList>
            <person name="de Groot N.N."/>
        </authorList>
    </citation>
    <scope>NUCLEOTIDE SEQUENCE [LARGE SCALE GENOMIC DNA]</scope>
    <source>
        <strain evidence="2 3">DSM 11363</strain>
    </source>
</reference>
<dbReference type="InterPro" id="IPR001585">
    <property type="entry name" value="TAL/FSA"/>
</dbReference>
<dbReference type="Pfam" id="PF00923">
    <property type="entry name" value="TAL_FSA"/>
    <property type="match status" value="1"/>
</dbReference>